<dbReference type="InterPro" id="IPR037523">
    <property type="entry name" value="VOC_core"/>
</dbReference>
<dbReference type="Gene3D" id="3.10.180.10">
    <property type="entry name" value="2,3-Dihydroxybiphenyl 1,2-Dioxygenase, domain 1"/>
    <property type="match status" value="1"/>
</dbReference>
<accession>A0ABW2PRM3</accession>
<proteinExistence type="predicted"/>
<dbReference type="PROSITE" id="PS51819">
    <property type="entry name" value="VOC"/>
    <property type="match status" value="1"/>
</dbReference>
<evidence type="ECO:0000313" key="2">
    <source>
        <dbReference type="EMBL" id="MFC7389851.1"/>
    </source>
</evidence>
<dbReference type="Proteomes" id="UP001596439">
    <property type="component" value="Unassembled WGS sequence"/>
</dbReference>
<protein>
    <submittedName>
        <fullName evidence="2">Glyoxalase</fullName>
    </submittedName>
</protein>
<dbReference type="EMBL" id="JBHTCE010000001">
    <property type="protein sequence ID" value="MFC7389851.1"/>
    <property type="molecule type" value="Genomic_DNA"/>
</dbReference>
<organism evidence="2 3">
    <name type="scientific">Exiguobacterium aestuarii</name>
    <dbReference type="NCBI Taxonomy" id="273527"/>
    <lineage>
        <taxon>Bacteria</taxon>
        <taxon>Bacillati</taxon>
        <taxon>Bacillota</taxon>
        <taxon>Bacilli</taxon>
        <taxon>Bacillales</taxon>
        <taxon>Bacillales Family XII. Incertae Sedis</taxon>
        <taxon>Exiguobacterium</taxon>
    </lineage>
</organism>
<dbReference type="RefSeq" id="WP_214788196.1">
    <property type="nucleotide sequence ID" value="NZ_JANIEL010000002.1"/>
</dbReference>
<comment type="caution">
    <text evidence="2">The sequence shown here is derived from an EMBL/GenBank/DDBJ whole genome shotgun (WGS) entry which is preliminary data.</text>
</comment>
<dbReference type="SUPFAM" id="SSF54593">
    <property type="entry name" value="Glyoxalase/Bleomycin resistance protein/Dihydroxybiphenyl dioxygenase"/>
    <property type="match status" value="1"/>
</dbReference>
<dbReference type="InterPro" id="IPR029068">
    <property type="entry name" value="Glyas_Bleomycin-R_OHBP_Dase"/>
</dbReference>
<evidence type="ECO:0000313" key="3">
    <source>
        <dbReference type="Proteomes" id="UP001596439"/>
    </source>
</evidence>
<keyword evidence="3" id="KW-1185">Reference proteome</keyword>
<evidence type="ECO:0000259" key="1">
    <source>
        <dbReference type="PROSITE" id="PS51819"/>
    </source>
</evidence>
<reference evidence="3" key="1">
    <citation type="journal article" date="2019" name="Int. J. Syst. Evol. Microbiol.">
        <title>The Global Catalogue of Microorganisms (GCM) 10K type strain sequencing project: providing services to taxonomists for standard genome sequencing and annotation.</title>
        <authorList>
            <consortium name="The Broad Institute Genomics Platform"/>
            <consortium name="The Broad Institute Genome Sequencing Center for Infectious Disease"/>
            <person name="Wu L."/>
            <person name="Ma J."/>
        </authorList>
    </citation>
    <scope>NUCLEOTIDE SEQUENCE [LARGE SCALE GENOMIC DNA]</scope>
    <source>
        <strain evidence="3">CCUG 55590</strain>
    </source>
</reference>
<dbReference type="Pfam" id="PF18711">
    <property type="entry name" value="TxDE"/>
    <property type="match status" value="1"/>
</dbReference>
<feature type="domain" description="VOC" evidence="1">
    <location>
        <begin position="2"/>
        <end position="116"/>
    </location>
</feature>
<sequence length="229" mass="26483">MKITETRLYTNRLNEMKRFYTERLGLSVIEEDSTSFRINLGEDALVFQEATTNQERQYHFAINIPANRFKEAKEWIKSRVSLLSEDGEDEIYFEGIDASSLYFYDADENVVELIARHSINVVSDTDVFSTDDFLGIGEMSLTAINPLHVAQELANIEIHRRDGNPIDERHLNFLGAPNSDAYILLVPEGRVWLFSPKLSIQSPIQMTINRQYVIEIDENHELNIHMNKK</sequence>
<name>A0ABW2PRM3_9BACL</name>
<gene>
    <name evidence="2" type="ORF">ACFQO8_06805</name>
</gene>
<dbReference type="InterPro" id="IPR040553">
    <property type="entry name" value="TxDE"/>
</dbReference>